<dbReference type="RefSeq" id="WP_000575413.1">
    <property type="nucleotide sequence ID" value="NC_010498.1"/>
</dbReference>
<dbReference type="AlphaFoldDB" id="B1LEB7"/>
<protein>
    <submittedName>
        <fullName evidence="1">Polysialic acid capsule biosynthesis polysialyltransferase NeuS</fullName>
    </submittedName>
</protein>
<reference evidence="1 2" key="1">
    <citation type="journal article" date="2008" name="J. Bacteriol.">
        <title>Insights into the environmental resistance gene pool from the genome sequence of the multidrug-resistant environmental isolate Escherichia coli SMS-3-5.</title>
        <authorList>
            <person name="Fricke W.F."/>
            <person name="Wright M.S."/>
            <person name="Lindell A.H."/>
            <person name="Harkins D.M."/>
            <person name="Baker-Austin C."/>
            <person name="Ravel J."/>
            <person name="Stepanauskas R."/>
        </authorList>
    </citation>
    <scope>NUCLEOTIDE SEQUENCE [LARGE SCALE GENOMIC DNA]</scope>
    <source>
        <strain evidence="2">SMS-3-5 / SECEC</strain>
    </source>
</reference>
<evidence type="ECO:0000313" key="2">
    <source>
        <dbReference type="Proteomes" id="UP000007011"/>
    </source>
</evidence>
<dbReference type="HOGENOM" id="CLU_686494_0_0_6"/>
<dbReference type="KEGG" id="ecm:EcSMS35_3228"/>
<name>B1LEB7_ECOSM</name>
<dbReference type="InterPro" id="IPR010866">
    <property type="entry name" value="A-2_8-polyST"/>
</dbReference>
<organism evidence="1 2">
    <name type="scientific">Escherichia coli (strain SMS-3-5 / SECEC)</name>
    <dbReference type="NCBI Taxonomy" id="439855"/>
    <lineage>
        <taxon>Bacteria</taxon>
        <taxon>Pseudomonadati</taxon>
        <taxon>Pseudomonadota</taxon>
        <taxon>Gammaproteobacteria</taxon>
        <taxon>Enterobacterales</taxon>
        <taxon>Enterobacteriaceae</taxon>
        <taxon>Escherichia</taxon>
    </lineage>
</organism>
<dbReference type="CAZy" id="GT38">
    <property type="family name" value="Glycosyltransferase Family 38"/>
</dbReference>
<dbReference type="Proteomes" id="UP000007011">
    <property type="component" value="Chromosome"/>
</dbReference>
<proteinExistence type="predicted"/>
<sequence length="409" mass="48244">MIFDASLKKLRKLFVNPIGFFRDSWFFNSKNKTEKLLSPLKIKNKNIFIVVHLGQLKKAELFIQKFSKRSNFLIVLATKKNTEMPRLVLEQMNKKLFSSYKLLFIPTEPNTFSLKKVIWFYNVYKYIVLNSKAKDAYFMSYAQHYAIFIWLFKKNNIRCSLIEEGTATYKTEKKNTLVNINFYSWIINSIILFHYPDLKFENVYGTFPNLLKEKFDAKKFFEFKTIPLVKSSTRMDNLIHKYRITRDDIIYVSQRYWIDNELYAHSLISTLMRIDKSDNARVFIKPHPKETKKHINAIQGAINKAKRRDIIIIVEKDFLIESIIKKCKIKHLIGLTSSSLVYASLVYKECKTYSIAPIIIKLCNNEKSQKGTNTLRLHFDILKNFDNVKILSDDISSPSLHDKRIFLGE</sequence>
<evidence type="ECO:0000313" key="1">
    <source>
        <dbReference type="EMBL" id="ACB17849.1"/>
    </source>
</evidence>
<accession>B1LEB7</accession>
<dbReference type="EMBL" id="CP000970">
    <property type="protein sequence ID" value="ACB17849.1"/>
    <property type="molecule type" value="Genomic_DNA"/>
</dbReference>
<gene>
    <name evidence="1" type="primary">neuS</name>
    <name evidence="1" type="ordered locus">EcSMS35_3228</name>
</gene>
<dbReference type="Pfam" id="PF07388">
    <property type="entry name" value="A-2_8-polyST"/>
    <property type="match status" value="1"/>
</dbReference>